<evidence type="ECO:0000313" key="2">
    <source>
        <dbReference type="Proteomes" id="UP000011124"/>
    </source>
</evidence>
<dbReference type="AlphaFoldDB" id="F4EY31"/>
<accession>F4EY31</accession>
<name>F4EY31_SELS3</name>
<dbReference type="KEGG" id="ssg:Selsp_0261"/>
<dbReference type="HOGENOM" id="CLU_027697_0_0_9"/>
<protein>
    <submittedName>
        <fullName evidence="1">Uncharacterized protein</fullName>
    </submittedName>
</protein>
<dbReference type="Proteomes" id="UP000011124">
    <property type="component" value="Chromosome"/>
</dbReference>
<reference evidence="1 2" key="1">
    <citation type="submission" date="2011-04" db="EMBL/GenBank/DDBJ databases">
        <title>The complete genome of Selenomonas sputigena DSM 20758.</title>
        <authorList>
            <consortium name="US DOE Joint Genome Institute (JGI-PGF)"/>
            <person name="Lucas S."/>
            <person name="Copeland A."/>
            <person name="Lapidus A."/>
            <person name="Bruce D."/>
            <person name="Goodwin L."/>
            <person name="Pitluck S."/>
            <person name="Peters L."/>
            <person name="Kyrpides N."/>
            <person name="Mavromatis K."/>
            <person name="Ivanova N."/>
            <person name="Ovchinnikova G."/>
            <person name="Teshima H."/>
            <person name="Detter J.C."/>
            <person name="Tapia R."/>
            <person name="Han C."/>
            <person name="Land M."/>
            <person name="Hauser L."/>
            <person name="Markowitz V."/>
            <person name="Cheng J.-F."/>
            <person name="Hugenholtz P."/>
            <person name="Woyke T."/>
            <person name="Wu D."/>
            <person name="Gronow S."/>
            <person name="Wellnitz S."/>
            <person name="Schneider S."/>
            <person name="Klenk H.-P."/>
            <person name="Eisen J.A."/>
        </authorList>
    </citation>
    <scope>NUCLEOTIDE SEQUENCE [LARGE SCALE GENOMIC DNA]</scope>
    <source>
        <strain evidence="2">ATCC 35185 / DSM 20758 / VPI D19B-28</strain>
    </source>
</reference>
<dbReference type="EMBL" id="CP002637">
    <property type="protein sequence ID" value="AEB99238.1"/>
    <property type="molecule type" value="Genomic_DNA"/>
</dbReference>
<evidence type="ECO:0000313" key="1">
    <source>
        <dbReference type="EMBL" id="AEB99238.1"/>
    </source>
</evidence>
<organism evidence="1 2">
    <name type="scientific">Selenomonas sputigena (strain ATCC 35185 / DSM 20758 / CCUG 44933 / VPI D19B-28)</name>
    <dbReference type="NCBI Taxonomy" id="546271"/>
    <lineage>
        <taxon>Bacteria</taxon>
        <taxon>Bacillati</taxon>
        <taxon>Bacillota</taxon>
        <taxon>Negativicutes</taxon>
        <taxon>Selenomonadales</taxon>
        <taxon>Selenomonadaceae</taxon>
        <taxon>Selenomonas</taxon>
    </lineage>
</organism>
<keyword evidence="2" id="KW-1185">Reference proteome</keyword>
<gene>
    <name evidence="1" type="ordered locus">Selsp_0261</name>
</gene>
<dbReference type="OrthoDB" id="1395829at2"/>
<proteinExistence type="predicted"/>
<sequence length="614" mass="69377">MFPFMDRKKGSWRAPVNDSGELVGYNDLARVSFGIRTVHYLVRETIQNSLDARREDAEGAVLVSFQSFDIPREKFPGREDFQNILERCFLSNREDKKCREAFERAADVLRAERIAVLRISDFRTRGLEGALAGEKGSLWSGLVKEQGFSVQKENDAGGSFGIGKAVVYSCSELRTAFFASLDKDGVESYTGVAKLVSYKDEKERWTTGTVYYSDENKKALLDIFTLDPAFRRRTSGTDIFVMGLVPIEGLEQEMIRAVLDNFLLAIWLGNLEVEIGDHRITKTSLGLYADSLPVEKTAGSPHHKEYYEENRMIQRYARMLLGEDEATQRIELRAAEYGAKYGFPDGAATLFLTRGEGLNRRILMSRHIGMKLFEQKGFPSGIDFTGIFLIKENAMGQAFRRIEVPSHDAWEPGVVQDAAEEKQAKEMYLGLKRYLKEKVRERLMAEEERGVDAFGAGDFLPDLEDAAVRRALAARKGKRREELQSCIEKVRKKKAAASRLSPLHMRSFCVEREKGRYRLSLIAPRKAERVRLELFLAGEQTDVPVKLLAASLSGRARAKLARFEKNVIELQNVAKGAKLFVDYTMDYRDYCLMEVKYVENPGASGAVSVAGEDE</sequence>